<dbReference type="InterPro" id="IPR004127">
    <property type="entry name" value="Prefoldin_subunit_alpha"/>
</dbReference>
<evidence type="ECO:0000313" key="5">
    <source>
        <dbReference type="EMBL" id="ESO94996.1"/>
    </source>
</evidence>
<dbReference type="Proteomes" id="UP000030746">
    <property type="component" value="Unassembled WGS sequence"/>
</dbReference>
<feature type="compositionally biased region" description="Polar residues" evidence="4">
    <location>
        <begin position="400"/>
        <end position="423"/>
    </location>
</feature>
<evidence type="ECO:0000256" key="4">
    <source>
        <dbReference type="SAM" id="MobiDB-lite"/>
    </source>
</evidence>
<dbReference type="GO" id="GO:0000122">
    <property type="term" value="P:negative regulation of transcription by RNA polymerase II"/>
    <property type="evidence" value="ECO:0007669"/>
    <property type="project" value="TreeGrafter"/>
</dbReference>
<comment type="subcellular location">
    <subcellularLocation>
        <location evidence="1">Nucleus</location>
    </subcellularLocation>
</comment>
<dbReference type="GO" id="GO:0003714">
    <property type="term" value="F:transcription corepressor activity"/>
    <property type="evidence" value="ECO:0007669"/>
    <property type="project" value="TreeGrafter"/>
</dbReference>
<feature type="compositionally biased region" description="Basic residues" evidence="4">
    <location>
        <begin position="151"/>
        <end position="163"/>
    </location>
</feature>
<gene>
    <name evidence="5" type="ORF">LOTGIDRAFT_232137</name>
</gene>
<dbReference type="Gene3D" id="1.10.287.370">
    <property type="match status" value="1"/>
</dbReference>
<feature type="compositionally biased region" description="Polar residues" evidence="4">
    <location>
        <begin position="348"/>
        <end position="362"/>
    </location>
</feature>
<evidence type="ECO:0000256" key="1">
    <source>
        <dbReference type="ARBA" id="ARBA00004123"/>
    </source>
</evidence>
<dbReference type="Pfam" id="PF02996">
    <property type="entry name" value="Prefoldin"/>
    <property type="match status" value="1"/>
</dbReference>
<feature type="region of interest" description="Disordered" evidence="4">
    <location>
        <begin position="394"/>
        <end position="437"/>
    </location>
</feature>
<dbReference type="PANTHER" id="PTHR15111">
    <property type="entry name" value="RNA POLYMERASE II SUBUNIT 5-MEDIATING PROTEIN NNX3"/>
    <property type="match status" value="1"/>
</dbReference>
<dbReference type="OrthoDB" id="21413at2759"/>
<dbReference type="GO" id="GO:0019212">
    <property type="term" value="F:phosphatase inhibitor activity"/>
    <property type="evidence" value="ECO:0007669"/>
    <property type="project" value="TreeGrafter"/>
</dbReference>
<dbReference type="OMA" id="HWKKVDD"/>
<feature type="compositionally biased region" description="Polar residues" evidence="4">
    <location>
        <begin position="224"/>
        <end position="237"/>
    </location>
</feature>
<dbReference type="NCBIfam" id="TIGR00293">
    <property type="entry name" value="prefoldin subunit alpha"/>
    <property type="match status" value="1"/>
</dbReference>
<dbReference type="InterPro" id="IPR052255">
    <property type="entry name" value="RNA_pol_II_subunit5-mediator"/>
</dbReference>
<protein>
    <recommendedName>
        <fullName evidence="7">DUF3835 domain-containing protein</fullName>
    </recommendedName>
</protein>
<feature type="compositionally biased region" description="Basic and acidic residues" evidence="4">
    <location>
        <begin position="164"/>
        <end position="181"/>
    </location>
</feature>
<evidence type="ECO:0000313" key="6">
    <source>
        <dbReference type="Proteomes" id="UP000030746"/>
    </source>
</evidence>
<name>V4AN11_LOTGI</name>
<dbReference type="HOGENOM" id="CLU_062317_0_0_1"/>
<dbReference type="EMBL" id="KB201701">
    <property type="protein sequence ID" value="ESO94996.1"/>
    <property type="molecule type" value="Genomic_DNA"/>
</dbReference>
<feature type="region of interest" description="Disordered" evidence="4">
    <location>
        <begin position="201"/>
        <end position="362"/>
    </location>
</feature>
<dbReference type="KEGG" id="lgi:LOTGIDRAFT_232137"/>
<sequence>MDATHLARLREEQDKAIVETDERITQWEEMKSSYVSLQDKLNSLSHQVSHDVMVPFGPCAFMPGKIVHTNEILVLLGDNWFVERSAKQAAEIAGRRIDSIEKSIKDLSEQKKLLQPRVDITSEFQHLAEEKDGIKEIVEDYDSDEDKKWREKHKKSVQAHRRKLHEDRKQSESKSELKSELTRDELWERLDELEQIENSRQELKRLKPEQPFVHSQPDFKDVFPSQTTKSPDQSISKSSKKAVDIPLQETNKDNKRLPSKRIQWEDEDSEDNTDDSYDEDSSDDTSTSNQNDSEPRHVKRITFSHSSQSLNKQNSSSSNDIEEESREGSADRPPDIASPADIYKHFGQLTQPKSILKQSSCKKQAVRKAREAEIEESRSKSSVKKMSDTAFSGAILEKPSISSTQSIVSMPKPVNTSQSSQRPMSKFRAARQKQNES</sequence>
<comment type="similarity">
    <text evidence="3">Belongs to the RNA polymerase II subunit 5-mediating protein family.</text>
</comment>
<dbReference type="InterPro" id="IPR009053">
    <property type="entry name" value="Prefoldin"/>
</dbReference>
<dbReference type="STRING" id="225164.V4AN11"/>
<dbReference type="CDD" id="cd23159">
    <property type="entry name" value="Prefoldin_URI1"/>
    <property type="match status" value="1"/>
</dbReference>
<dbReference type="RefSeq" id="XP_009054198.1">
    <property type="nucleotide sequence ID" value="XM_009055950.1"/>
</dbReference>
<evidence type="ECO:0000256" key="3">
    <source>
        <dbReference type="ARBA" id="ARBA00038295"/>
    </source>
</evidence>
<accession>V4AN11</accession>
<evidence type="ECO:0008006" key="7">
    <source>
        <dbReference type="Google" id="ProtNLM"/>
    </source>
</evidence>
<dbReference type="GeneID" id="20248818"/>
<dbReference type="GO" id="GO:0005634">
    <property type="term" value="C:nucleus"/>
    <property type="evidence" value="ECO:0007669"/>
    <property type="project" value="UniProtKB-SubCell"/>
</dbReference>
<organism evidence="5 6">
    <name type="scientific">Lottia gigantea</name>
    <name type="common">Giant owl limpet</name>
    <dbReference type="NCBI Taxonomy" id="225164"/>
    <lineage>
        <taxon>Eukaryota</taxon>
        <taxon>Metazoa</taxon>
        <taxon>Spiralia</taxon>
        <taxon>Lophotrochozoa</taxon>
        <taxon>Mollusca</taxon>
        <taxon>Gastropoda</taxon>
        <taxon>Patellogastropoda</taxon>
        <taxon>Lottioidea</taxon>
        <taxon>Lottiidae</taxon>
        <taxon>Lottia</taxon>
    </lineage>
</organism>
<dbReference type="SUPFAM" id="SSF46579">
    <property type="entry name" value="Prefoldin"/>
    <property type="match status" value="1"/>
</dbReference>
<proteinExistence type="inferred from homology"/>
<dbReference type="CTD" id="20248818"/>
<evidence type="ECO:0000256" key="2">
    <source>
        <dbReference type="ARBA" id="ARBA00023242"/>
    </source>
</evidence>
<feature type="compositionally biased region" description="Low complexity" evidence="4">
    <location>
        <begin position="304"/>
        <end position="319"/>
    </location>
</feature>
<dbReference type="AlphaFoldDB" id="V4AN11"/>
<reference evidence="5 6" key="1">
    <citation type="journal article" date="2013" name="Nature">
        <title>Insights into bilaterian evolution from three spiralian genomes.</title>
        <authorList>
            <person name="Simakov O."/>
            <person name="Marletaz F."/>
            <person name="Cho S.J."/>
            <person name="Edsinger-Gonzales E."/>
            <person name="Havlak P."/>
            <person name="Hellsten U."/>
            <person name="Kuo D.H."/>
            <person name="Larsson T."/>
            <person name="Lv J."/>
            <person name="Arendt D."/>
            <person name="Savage R."/>
            <person name="Osoegawa K."/>
            <person name="de Jong P."/>
            <person name="Grimwood J."/>
            <person name="Chapman J.A."/>
            <person name="Shapiro H."/>
            <person name="Aerts A."/>
            <person name="Otillar R.P."/>
            <person name="Terry A.Y."/>
            <person name="Boore J.L."/>
            <person name="Grigoriev I.V."/>
            <person name="Lindberg D.R."/>
            <person name="Seaver E.C."/>
            <person name="Weisblat D.A."/>
            <person name="Putnam N.H."/>
            <person name="Rokhsar D.S."/>
        </authorList>
    </citation>
    <scope>NUCLEOTIDE SEQUENCE [LARGE SCALE GENOMIC DNA]</scope>
</reference>
<keyword evidence="2" id="KW-0539">Nucleus</keyword>
<keyword evidence="6" id="KW-1185">Reference proteome</keyword>
<feature type="compositionally biased region" description="Acidic residues" evidence="4">
    <location>
        <begin position="265"/>
        <end position="283"/>
    </location>
</feature>
<dbReference type="GO" id="GO:0003682">
    <property type="term" value="F:chromatin binding"/>
    <property type="evidence" value="ECO:0007669"/>
    <property type="project" value="TreeGrafter"/>
</dbReference>
<dbReference type="PANTHER" id="PTHR15111:SF0">
    <property type="entry name" value="UNCONVENTIONAL PREFOLDIN RPB5 INTERACTOR 1"/>
    <property type="match status" value="1"/>
</dbReference>
<feature type="region of interest" description="Disordered" evidence="4">
    <location>
        <begin position="151"/>
        <end position="181"/>
    </location>
</feature>